<name>A0ABV1DWH3_9FIRM</name>
<sequence>MKGFDRKDLLFSLCGLNCGLCSMHLGGYCPGCGGGEGNQTCAIARCSLAHGKVEYCGQCVEYPCKRYENAQEYDGFITRQNQRKDMQKAMTIGWQAYQAEQEEKAEILHELLEQYNDGRRKTFYGVAVNLLELADLRDIRRRLRETASLPLKEKAAQAAALLQETAEKRRVVLKLRKKPPEEKRADKMR</sequence>
<evidence type="ECO:0000313" key="1">
    <source>
        <dbReference type="EMBL" id="MEQ2439371.1"/>
    </source>
</evidence>
<dbReference type="EMBL" id="JBBMFD010000001">
    <property type="protein sequence ID" value="MEQ2439371.1"/>
    <property type="molecule type" value="Genomic_DNA"/>
</dbReference>
<protein>
    <submittedName>
        <fullName evidence="1">DUF3795 domain-containing protein</fullName>
    </submittedName>
</protein>
<evidence type="ECO:0000313" key="2">
    <source>
        <dbReference type="Proteomes" id="UP001489509"/>
    </source>
</evidence>
<proteinExistence type="predicted"/>
<accession>A0ABV1DWH3</accession>
<dbReference type="RefSeq" id="WP_349217647.1">
    <property type="nucleotide sequence ID" value="NZ_JBBMFD010000001.1"/>
</dbReference>
<dbReference type="Proteomes" id="UP001489509">
    <property type="component" value="Unassembled WGS sequence"/>
</dbReference>
<keyword evidence="2" id="KW-1185">Reference proteome</keyword>
<reference evidence="1 2" key="1">
    <citation type="submission" date="2024-03" db="EMBL/GenBank/DDBJ databases">
        <title>Human intestinal bacterial collection.</title>
        <authorList>
            <person name="Pauvert C."/>
            <person name="Hitch T.C.A."/>
            <person name="Clavel T."/>
        </authorList>
    </citation>
    <scope>NUCLEOTIDE SEQUENCE [LARGE SCALE GENOMIC DNA]</scope>
    <source>
        <strain evidence="1 2">CLA-JM-H44</strain>
    </source>
</reference>
<comment type="caution">
    <text evidence="1">The sequence shown here is derived from an EMBL/GenBank/DDBJ whole genome shotgun (WGS) entry which is preliminary data.</text>
</comment>
<organism evidence="1 2">
    <name type="scientific">Solibaculum intestinale</name>
    <dbReference type="NCBI Taxonomy" id="3133165"/>
    <lineage>
        <taxon>Bacteria</taxon>
        <taxon>Bacillati</taxon>
        <taxon>Bacillota</taxon>
        <taxon>Clostridia</taxon>
        <taxon>Eubacteriales</taxon>
        <taxon>Oscillospiraceae</taxon>
        <taxon>Solibaculum</taxon>
    </lineage>
</organism>
<gene>
    <name evidence="1" type="ORF">WMO26_00865</name>
</gene>